<dbReference type="PANTHER" id="PTHR25462">
    <property type="entry name" value="BONUS, ISOFORM C-RELATED"/>
    <property type="match status" value="1"/>
</dbReference>
<protein>
    <submittedName>
        <fullName evidence="8">RING-type domain-containing protein</fullName>
    </submittedName>
</protein>
<dbReference type="SMART" id="SM00184">
    <property type="entry name" value="RING"/>
    <property type="match status" value="1"/>
</dbReference>
<dbReference type="InterPro" id="IPR027370">
    <property type="entry name" value="Znf-RING_euk"/>
</dbReference>
<feature type="compositionally biased region" description="Acidic residues" evidence="5">
    <location>
        <begin position="413"/>
        <end position="424"/>
    </location>
</feature>
<dbReference type="InterPro" id="IPR047153">
    <property type="entry name" value="TRIM45/56/19-like"/>
</dbReference>
<feature type="compositionally biased region" description="Polar residues" evidence="5">
    <location>
        <begin position="381"/>
        <end position="401"/>
    </location>
</feature>
<keyword evidence="2 4" id="KW-0863">Zinc-finger</keyword>
<dbReference type="InterPro" id="IPR001841">
    <property type="entry name" value="Znf_RING"/>
</dbReference>
<name>A0A914EDK5_9BILA</name>
<dbReference type="InterPro" id="IPR013083">
    <property type="entry name" value="Znf_RING/FYVE/PHD"/>
</dbReference>
<dbReference type="Pfam" id="PF13445">
    <property type="entry name" value="zf-RING_UBOX"/>
    <property type="match status" value="1"/>
</dbReference>
<evidence type="ECO:0000259" key="6">
    <source>
        <dbReference type="PROSITE" id="PS50089"/>
    </source>
</evidence>
<dbReference type="SUPFAM" id="SSF57850">
    <property type="entry name" value="RING/U-box"/>
    <property type="match status" value="1"/>
</dbReference>
<evidence type="ECO:0000256" key="5">
    <source>
        <dbReference type="SAM" id="MobiDB-lite"/>
    </source>
</evidence>
<dbReference type="PROSITE" id="PS00518">
    <property type="entry name" value="ZF_RING_1"/>
    <property type="match status" value="1"/>
</dbReference>
<dbReference type="InterPro" id="IPR017907">
    <property type="entry name" value="Znf_RING_CS"/>
</dbReference>
<sequence length="424" mass="47557">MATPATEILDESLLKTLECPICTEIYDCPKQLNCGHTYCNQCIESLANQSRQNPPLFGLGGNPFAGTRNPQSTTILCPECRSPTRIPPNGLPPNYRLLEYTDRYRSLLNDYMRCVCAQWCKMENIFYCETCHTEENGSEKVLLCGTCALTNHSMHAHSVHKFEGVPKEAKKAAADKVKFAGDQIKLKLDDVLRKGERMKENFIRIYEALIHHYYSFCQVSDEILKRQTLNQIELDSKLAVSEKKLSIWNDIFLQVDKMEGDIVDHVLKFLNASVHRLTTLDEVEIPTEEDRNCDVSSTGRDAEINLNNLVINEGHEQTENSASKASVFTYKPESSKHNKHRRINSSIRKKFSAAPLSTSTISSTLPCISRSVSSAAFSVPMQNNSSNAVARTPSPRNSTNPTFPPSPDRDIPCDTDEQTSDASL</sequence>
<keyword evidence="7" id="KW-1185">Reference proteome</keyword>
<evidence type="ECO:0000256" key="3">
    <source>
        <dbReference type="ARBA" id="ARBA00022833"/>
    </source>
</evidence>
<dbReference type="Proteomes" id="UP000887540">
    <property type="component" value="Unplaced"/>
</dbReference>
<proteinExistence type="predicted"/>
<evidence type="ECO:0000256" key="2">
    <source>
        <dbReference type="ARBA" id="ARBA00022771"/>
    </source>
</evidence>
<evidence type="ECO:0000256" key="4">
    <source>
        <dbReference type="PROSITE-ProRule" id="PRU00175"/>
    </source>
</evidence>
<dbReference type="GO" id="GO:0008270">
    <property type="term" value="F:zinc ion binding"/>
    <property type="evidence" value="ECO:0007669"/>
    <property type="project" value="UniProtKB-KW"/>
</dbReference>
<keyword evidence="3" id="KW-0862">Zinc</keyword>
<evidence type="ECO:0000313" key="8">
    <source>
        <dbReference type="WBParaSite" id="ACRNAN_scaffold7068.g11000.t1"/>
    </source>
</evidence>
<feature type="domain" description="RING-type" evidence="6">
    <location>
        <begin position="19"/>
        <end position="81"/>
    </location>
</feature>
<organism evidence="7 8">
    <name type="scientific">Acrobeloides nanus</name>
    <dbReference type="NCBI Taxonomy" id="290746"/>
    <lineage>
        <taxon>Eukaryota</taxon>
        <taxon>Metazoa</taxon>
        <taxon>Ecdysozoa</taxon>
        <taxon>Nematoda</taxon>
        <taxon>Chromadorea</taxon>
        <taxon>Rhabditida</taxon>
        <taxon>Tylenchina</taxon>
        <taxon>Cephalobomorpha</taxon>
        <taxon>Cephaloboidea</taxon>
        <taxon>Cephalobidae</taxon>
        <taxon>Acrobeloides</taxon>
    </lineage>
</organism>
<dbReference type="WBParaSite" id="ACRNAN_scaffold7068.g11000.t1">
    <property type="protein sequence ID" value="ACRNAN_scaffold7068.g11000.t1"/>
    <property type="gene ID" value="ACRNAN_scaffold7068.g11000"/>
</dbReference>
<keyword evidence="1" id="KW-0479">Metal-binding</keyword>
<feature type="region of interest" description="Disordered" evidence="5">
    <location>
        <begin position="316"/>
        <end position="344"/>
    </location>
</feature>
<dbReference type="PANTHER" id="PTHR25462:SF296">
    <property type="entry name" value="MEIOTIC P26, ISOFORM F"/>
    <property type="match status" value="1"/>
</dbReference>
<dbReference type="Gene3D" id="3.30.40.10">
    <property type="entry name" value="Zinc/RING finger domain, C3HC4 (zinc finger)"/>
    <property type="match status" value="1"/>
</dbReference>
<dbReference type="PROSITE" id="PS50089">
    <property type="entry name" value="ZF_RING_2"/>
    <property type="match status" value="1"/>
</dbReference>
<dbReference type="AlphaFoldDB" id="A0A914EDK5"/>
<evidence type="ECO:0000256" key="1">
    <source>
        <dbReference type="ARBA" id="ARBA00022723"/>
    </source>
</evidence>
<feature type="region of interest" description="Disordered" evidence="5">
    <location>
        <begin position="381"/>
        <end position="424"/>
    </location>
</feature>
<reference evidence="8" key="1">
    <citation type="submission" date="2022-11" db="UniProtKB">
        <authorList>
            <consortium name="WormBaseParasite"/>
        </authorList>
    </citation>
    <scope>IDENTIFICATION</scope>
</reference>
<accession>A0A914EDK5</accession>
<evidence type="ECO:0000313" key="7">
    <source>
        <dbReference type="Proteomes" id="UP000887540"/>
    </source>
</evidence>
<dbReference type="GO" id="GO:0061630">
    <property type="term" value="F:ubiquitin protein ligase activity"/>
    <property type="evidence" value="ECO:0007669"/>
    <property type="project" value="TreeGrafter"/>
</dbReference>